<evidence type="ECO:0000313" key="9">
    <source>
        <dbReference type="Proteomes" id="UP001272052"/>
    </source>
</evidence>
<dbReference type="InterPro" id="IPR010994">
    <property type="entry name" value="RuvA_2-like"/>
</dbReference>
<keyword evidence="2 8" id="KW-0378">Hydrolase</keyword>
<accession>A0ABU3VPA3</accession>
<keyword evidence="1" id="KW-0547">Nucleotide-binding</keyword>
<dbReference type="Pfam" id="PF00271">
    <property type="entry name" value="Helicase_C"/>
    <property type="match status" value="1"/>
</dbReference>
<dbReference type="Gene3D" id="3.40.50.300">
    <property type="entry name" value="P-loop containing nucleotide triphosphate hydrolases"/>
    <property type="match status" value="2"/>
</dbReference>
<dbReference type="PROSITE" id="PS51192">
    <property type="entry name" value="HELICASE_ATP_BIND_1"/>
    <property type="match status" value="1"/>
</dbReference>
<dbReference type="Gene3D" id="3.40.50.10130">
    <property type="match status" value="1"/>
</dbReference>
<sequence length="879" mass="98273">MQEETANKQYIKHPLILENSVEQRLYQLNIVSGCTMKNSLVVLPTSLGKTVVALLVMVMRLEKFGGKVLLLSPTKPLVEQHYAFFSRVLKLPEGSVKAFTGSISPEKRKEMWDDAAFIIATPQVIENDLINSRFSLKDVSCIVFDEAHRSVGNYAYTYIADKYAQTADFPLILGITASPGSEKEKIDEVCDALFIENVVVKTEDDADIKPYVHKKELEWMSLELPKELAEIREALKKILNERLDKLTEYGYPLDKKFLAKRDLLALQSALTAEMRNETADPNVYQAVSVMAEIMKIEHAVELTETQGTKALLAYLKKMDEEAGTANASKAVKRLAADLYFRQALHLTEKCGVEHPKFYAVQKIVREQLENYPDSKIIVFTNFRETANIVKEALSDVSDVRPVRFVGQGSRNKDKGLTQKQQTEIIEQFRAGVYNVLIATSVAEEGLDIPSTDMVLFYEPVPSEIRSIQRKGRTGRFQTGRVIMLVTKGTRDEAYRWSSQNKEKRMLSEMKSLQRNYSGSSSGSFSKGAANRNENENENQNETQKTFLDFEKEFKSKYEAKKSENEITGSKSAEMSVKMDKSELGSEPGFGRGFESDLNSDIGFEAESDSTPAKSGSVSEPALSDLVDVSSLQKFALSDTLPVRSHDFSENFASLSDSGEDSSEPKLKILADTREIKSGVLKCLDAAGIEIKTAKLEVADYVVSDDMAIERKTIADFSASLIDGKRNLFSQLIDLSKTYKKPVLIIEGDENLASGRMNENSIRGALLSIEIDLNVSIFYTKTEEETALLLKMMAKKEQVNEKKTVNPHGKKPAKTTHEQQEYILSSISGVGPHAAQILLQEFGSLNNIFNASEEELCRVKGIGKVTAKRIREVVEAEYKK</sequence>
<dbReference type="InterPro" id="IPR002464">
    <property type="entry name" value="DNA/RNA_helicase_DEAH_CS"/>
</dbReference>
<dbReference type="Pfam" id="PF02732">
    <property type="entry name" value="ERCC4"/>
    <property type="match status" value="1"/>
</dbReference>
<feature type="compositionally biased region" description="Basic and acidic residues" evidence="5">
    <location>
        <begin position="495"/>
        <end position="507"/>
    </location>
</feature>
<dbReference type="EMBL" id="JAWDKC010000013">
    <property type="protein sequence ID" value="MDV0445252.1"/>
    <property type="molecule type" value="Genomic_DNA"/>
</dbReference>
<protein>
    <submittedName>
        <fullName evidence="8">ATP-dependent RNA helicase SrmB</fullName>
        <ecNumber evidence="8">3.6.4.13</ecNumber>
    </submittedName>
</protein>
<evidence type="ECO:0000259" key="6">
    <source>
        <dbReference type="PROSITE" id="PS51192"/>
    </source>
</evidence>
<dbReference type="NCBIfam" id="NF010337">
    <property type="entry name" value="PRK13766.1"/>
    <property type="match status" value="1"/>
</dbReference>
<dbReference type="CDD" id="cd12089">
    <property type="entry name" value="Hef_ID"/>
    <property type="match status" value="1"/>
</dbReference>
<dbReference type="Pfam" id="PF21210">
    <property type="entry name" value="RNA_helicase_helical"/>
    <property type="match status" value="1"/>
</dbReference>
<dbReference type="PANTHER" id="PTHR14025">
    <property type="entry name" value="FANCONI ANEMIA GROUP M FANCM FAMILY MEMBER"/>
    <property type="match status" value="1"/>
</dbReference>
<dbReference type="Proteomes" id="UP001272052">
    <property type="component" value="Unassembled WGS sequence"/>
</dbReference>
<evidence type="ECO:0000256" key="5">
    <source>
        <dbReference type="SAM" id="MobiDB-lite"/>
    </source>
</evidence>
<feature type="compositionally biased region" description="Low complexity" evidence="5">
    <location>
        <begin position="517"/>
        <end position="541"/>
    </location>
</feature>
<dbReference type="InterPro" id="IPR041755">
    <property type="entry name" value="Hef_ID"/>
</dbReference>
<dbReference type="SMART" id="SM00891">
    <property type="entry name" value="ERCC4"/>
    <property type="match status" value="1"/>
</dbReference>
<reference evidence="8 9" key="1">
    <citation type="submission" date="2023-06" db="EMBL/GenBank/DDBJ databases">
        <title>Genome sequence of Methanimicrococcus sp. At1.</title>
        <authorList>
            <person name="Protasov E."/>
            <person name="Platt K."/>
            <person name="Poehlein A."/>
            <person name="Daniel R."/>
            <person name="Brune A."/>
        </authorList>
    </citation>
    <scope>NUCLEOTIDE SEQUENCE [LARGE SCALE GENOMIC DNA]</scope>
    <source>
        <strain evidence="8 9">At1</strain>
    </source>
</reference>
<dbReference type="GO" id="GO:0016787">
    <property type="term" value="F:hydrolase activity"/>
    <property type="evidence" value="ECO:0007669"/>
    <property type="project" value="UniProtKB-KW"/>
</dbReference>
<evidence type="ECO:0000259" key="7">
    <source>
        <dbReference type="PROSITE" id="PS51194"/>
    </source>
</evidence>
<feature type="region of interest" description="Disordered" evidence="5">
    <location>
        <begin position="495"/>
        <end position="543"/>
    </location>
</feature>
<dbReference type="InterPro" id="IPR001650">
    <property type="entry name" value="Helicase_C-like"/>
</dbReference>
<dbReference type="CDD" id="cd20075">
    <property type="entry name" value="XPF_nuclease_XPF_arch"/>
    <property type="match status" value="1"/>
</dbReference>
<dbReference type="InterPro" id="IPR014001">
    <property type="entry name" value="Helicase_ATP-bd"/>
</dbReference>
<evidence type="ECO:0000256" key="2">
    <source>
        <dbReference type="ARBA" id="ARBA00022801"/>
    </source>
</evidence>
<evidence type="ECO:0000313" key="8">
    <source>
        <dbReference type="EMBL" id="MDV0445252.1"/>
    </source>
</evidence>
<dbReference type="GO" id="GO:0003724">
    <property type="term" value="F:RNA helicase activity"/>
    <property type="evidence" value="ECO:0007669"/>
    <property type="project" value="UniProtKB-EC"/>
</dbReference>
<evidence type="ECO:0000256" key="1">
    <source>
        <dbReference type="ARBA" id="ARBA00022741"/>
    </source>
</evidence>
<dbReference type="SUPFAM" id="SSF52980">
    <property type="entry name" value="Restriction endonuclease-like"/>
    <property type="match status" value="1"/>
</dbReference>
<dbReference type="SMART" id="SM00487">
    <property type="entry name" value="DEXDc"/>
    <property type="match status" value="1"/>
</dbReference>
<dbReference type="InterPro" id="IPR011545">
    <property type="entry name" value="DEAD/DEAH_box_helicase_dom"/>
</dbReference>
<dbReference type="Gene3D" id="1.20.1320.20">
    <property type="entry name" value="hef helicase domain"/>
    <property type="match status" value="1"/>
</dbReference>
<dbReference type="Gene3D" id="1.10.150.20">
    <property type="entry name" value="5' to 3' exonuclease, C-terminal subdomain"/>
    <property type="match status" value="1"/>
</dbReference>
<dbReference type="SMART" id="SM00278">
    <property type="entry name" value="HhH1"/>
    <property type="match status" value="2"/>
</dbReference>
<keyword evidence="9" id="KW-1185">Reference proteome</keyword>
<feature type="domain" description="Helicase ATP-binding" evidence="6">
    <location>
        <begin position="30"/>
        <end position="197"/>
    </location>
</feature>
<dbReference type="RefSeq" id="WP_318785670.1">
    <property type="nucleotide sequence ID" value="NZ_JAWDKC010000013.1"/>
</dbReference>
<dbReference type="SUPFAM" id="SSF52540">
    <property type="entry name" value="P-loop containing nucleoside triphosphate hydrolases"/>
    <property type="match status" value="1"/>
</dbReference>
<dbReference type="EC" id="3.6.4.13" evidence="8"/>
<keyword evidence="3 8" id="KW-0347">Helicase</keyword>
<dbReference type="InterPro" id="IPR003583">
    <property type="entry name" value="Hlx-hairpin-Hlx_DNA-bd_motif"/>
</dbReference>
<gene>
    <name evidence="8" type="primary">srmB</name>
    <name evidence="8" type="ORF">MmiAt1_08180</name>
</gene>
<comment type="caution">
    <text evidence="8">The sequence shown here is derived from an EMBL/GenBank/DDBJ whole genome shotgun (WGS) entry which is preliminary data.</text>
</comment>
<dbReference type="InterPro" id="IPR011335">
    <property type="entry name" value="Restrct_endonuc-II-like"/>
</dbReference>
<evidence type="ECO:0000256" key="4">
    <source>
        <dbReference type="ARBA" id="ARBA00022840"/>
    </source>
</evidence>
<dbReference type="InterPro" id="IPR027417">
    <property type="entry name" value="P-loop_NTPase"/>
</dbReference>
<name>A0ABU3VPA3_9EURY</name>
<feature type="region of interest" description="Disordered" evidence="5">
    <location>
        <begin position="560"/>
        <end position="618"/>
    </location>
</feature>
<proteinExistence type="predicted"/>
<dbReference type="SMART" id="SM00490">
    <property type="entry name" value="HELICc"/>
    <property type="match status" value="1"/>
</dbReference>
<dbReference type="PROSITE" id="PS00690">
    <property type="entry name" value="DEAH_ATP_HELICASE"/>
    <property type="match status" value="1"/>
</dbReference>
<dbReference type="InterPro" id="IPR006166">
    <property type="entry name" value="ERCC4_domain"/>
</dbReference>
<organism evidence="8 9">
    <name type="scientific">Methanimicrococcus hacksteinii</name>
    <dbReference type="NCBI Taxonomy" id="3028293"/>
    <lineage>
        <taxon>Archaea</taxon>
        <taxon>Methanobacteriati</taxon>
        <taxon>Methanobacteriota</taxon>
        <taxon>Stenosarchaea group</taxon>
        <taxon>Methanomicrobia</taxon>
        <taxon>Methanosarcinales</taxon>
        <taxon>Methanosarcinaceae</taxon>
        <taxon>Methanimicrococcus</taxon>
    </lineage>
</organism>
<dbReference type="SUPFAM" id="SSF47781">
    <property type="entry name" value="RuvA domain 2-like"/>
    <property type="match status" value="1"/>
</dbReference>
<keyword evidence="4" id="KW-0067">ATP-binding</keyword>
<evidence type="ECO:0000256" key="3">
    <source>
        <dbReference type="ARBA" id="ARBA00022806"/>
    </source>
</evidence>
<dbReference type="Pfam" id="PF00270">
    <property type="entry name" value="DEAD"/>
    <property type="match status" value="1"/>
</dbReference>
<feature type="compositionally biased region" description="Polar residues" evidence="5">
    <location>
        <begin position="608"/>
        <end position="617"/>
    </location>
</feature>
<dbReference type="Pfam" id="PF14520">
    <property type="entry name" value="HHH_5"/>
    <property type="match status" value="1"/>
</dbReference>
<dbReference type="PROSITE" id="PS51194">
    <property type="entry name" value="HELICASE_CTER"/>
    <property type="match status" value="1"/>
</dbReference>
<feature type="domain" description="Helicase C-terminal" evidence="7">
    <location>
        <begin position="356"/>
        <end position="517"/>
    </location>
</feature>
<dbReference type="PANTHER" id="PTHR14025:SF20">
    <property type="entry name" value="FANCONI ANEMIA GROUP M PROTEIN"/>
    <property type="match status" value="1"/>
</dbReference>